<accession>A0A7K5UV50</accession>
<protein>
    <submittedName>
        <fullName evidence="2">CCD81 protein</fullName>
    </submittedName>
</protein>
<dbReference type="EMBL" id="VYXC01000723">
    <property type="protein sequence ID" value="NWU19259.1"/>
    <property type="molecule type" value="Genomic_DNA"/>
</dbReference>
<proteinExistence type="predicted"/>
<dbReference type="InterPro" id="IPR040673">
    <property type="entry name" value="CCDC81_HU_dom_2"/>
</dbReference>
<dbReference type="PANTHER" id="PTHR14362">
    <property type="entry name" value="COILED-COIL DOMAIN-CONTAINING PROTEIN 81"/>
    <property type="match status" value="1"/>
</dbReference>
<dbReference type="PANTHER" id="PTHR14362:SF2">
    <property type="entry name" value="COILED-COIL DOMAIN-CONTAINING PROTEIN 81"/>
    <property type="match status" value="1"/>
</dbReference>
<name>A0A7K5UV50_9CORV</name>
<evidence type="ECO:0000259" key="1">
    <source>
        <dbReference type="Pfam" id="PF18289"/>
    </source>
</evidence>
<feature type="non-terminal residue" evidence="2">
    <location>
        <position position="1"/>
    </location>
</feature>
<feature type="non-terminal residue" evidence="2">
    <location>
        <position position="138"/>
    </location>
</feature>
<dbReference type="Pfam" id="PF18289">
    <property type="entry name" value="HU-CCDC81_euk_2"/>
    <property type="match status" value="1"/>
</dbReference>
<reference evidence="2 3" key="1">
    <citation type="submission" date="2019-09" db="EMBL/GenBank/DDBJ databases">
        <title>Bird 10,000 Genomes (B10K) Project - Family phase.</title>
        <authorList>
            <person name="Zhang G."/>
        </authorList>
    </citation>
    <scope>NUCLEOTIDE SEQUENCE [LARGE SCALE GENOMIC DNA]</scope>
    <source>
        <strain evidence="2">B10K-DU-001-71</strain>
        <tissue evidence="2">Muscle</tissue>
    </source>
</reference>
<keyword evidence="3" id="KW-1185">Reference proteome</keyword>
<evidence type="ECO:0000313" key="3">
    <source>
        <dbReference type="Proteomes" id="UP000584415"/>
    </source>
</evidence>
<dbReference type="GO" id="GO:0005815">
    <property type="term" value="C:microtubule organizing center"/>
    <property type="evidence" value="ECO:0007669"/>
    <property type="project" value="TreeGrafter"/>
</dbReference>
<comment type="caution">
    <text evidence="2">The sequence shown here is derived from an EMBL/GenBank/DDBJ whole genome shotgun (WGS) entry which is preliminary data.</text>
</comment>
<feature type="domain" description="CCDC81 HU" evidence="1">
    <location>
        <begin position="57"/>
        <end position="128"/>
    </location>
</feature>
<dbReference type="Proteomes" id="UP000584415">
    <property type="component" value="Unassembled WGS sequence"/>
</dbReference>
<organism evidence="2 3">
    <name type="scientific">Platysteira castanea</name>
    <dbReference type="NCBI Taxonomy" id="1160851"/>
    <lineage>
        <taxon>Eukaryota</taxon>
        <taxon>Metazoa</taxon>
        <taxon>Chordata</taxon>
        <taxon>Craniata</taxon>
        <taxon>Vertebrata</taxon>
        <taxon>Euteleostomi</taxon>
        <taxon>Archelosauria</taxon>
        <taxon>Archosauria</taxon>
        <taxon>Dinosauria</taxon>
        <taxon>Saurischia</taxon>
        <taxon>Theropoda</taxon>
        <taxon>Coelurosauria</taxon>
        <taxon>Aves</taxon>
        <taxon>Neognathae</taxon>
        <taxon>Neoaves</taxon>
        <taxon>Telluraves</taxon>
        <taxon>Australaves</taxon>
        <taxon>Passeriformes</taxon>
        <taxon>Corvoidea</taxon>
        <taxon>Platysteiridae</taxon>
        <taxon>Platysteira</taxon>
    </lineage>
</organism>
<evidence type="ECO:0000313" key="2">
    <source>
        <dbReference type="EMBL" id="NWU19259.1"/>
    </source>
</evidence>
<dbReference type="InterPro" id="IPR026295">
    <property type="entry name" value="CCD81"/>
</dbReference>
<dbReference type="AlphaFoldDB" id="A0A7K5UV50"/>
<gene>
    <name evidence="2" type="primary">Ccdc81_0</name>
    <name evidence="2" type="ORF">DYACAS_R11785</name>
</gene>
<sequence>QGVLVPGLGTFAVVHEQINGTEEVYVVRRPVFQLDMDMSCLQELVFPAVMIPGDIEIMPLDYWWLSQTNSLPPDMVRGCVEETILLYSFQLRTRQCPAFTFENIGILSCQDNVLCMQFHCSCIAGLESRNIWVALLLT</sequence>